<name>A0A0A9AAX1_ARUDO</name>
<protein>
    <submittedName>
        <fullName evidence="1">Uncharacterized protein</fullName>
    </submittedName>
</protein>
<proteinExistence type="predicted"/>
<dbReference type="EMBL" id="GBRH01251795">
    <property type="protein sequence ID" value="JAD46100.1"/>
    <property type="molecule type" value="Transcribed_RNA"/>
</dbReference>
<reference evidence="1" key="2">
    <citation type="journal article" date="2015" name="Data Brief">
        <title>Shoot transcriptome of the giant reed, Arundo donax.</title>
        <authorList>
            <person name="Barrero R.A."/>
            <person name="Guerrero F.D."/>
            <person name="Moolhuijzen P."/>
            <person name="Goolsby J.A."/>
            <person name="Tidwell J."/>
            <person name="Bellgard S.E."/>
            <person name="Bellgard M.I."/>
        </authorList>
    </citation>
    <scope>NUCLEOTIDE SEQUENCE</scope>
    <source>
        <tissue evidence="1">Shoot tissue taken approximately 20 cm above the soil surface</tissue>
    </source>
</reference>
<evidence type="ECO:0000313" key="1">
    <source>
        <dbReference type="EMBL" id="JAD46100.1"/>
    </source>
</evidence>
<dbReference type="AlphaFoldDB" id="A0A0A9AAX1"/>
<accession>A0A0A9AAX1</accession>
<sequence>MLSDHLMHGCLTLANPEHEHKLSMR</sequence>
<organism evidence="1">
    <name type="scientific">Arundo donax</name>
    <name type="common">Giant reed</name>
    <name type="synonym">Donax arundinaceus</name>
    <dbReference type="NCBI Taxonomy" id="35708"/>
    <lineage>
        <taxon>Eukaryota</taxon>
        <taxon>Viridiplantae</taxon>
        <taxon>Streptophyta</taxon>
        <taxon>Embryophyta</taxon>
        <taxon>Tracheophyta</taxon>
        <taxon>Spermatophyta</taxon>
        <taxon>Magnoliopsida</taxon>
        <taxon>Liliopsida</taxon>
        <taxon>Poales</taxon>
        <taxon>Poaceae</taxon>
        <taxon>PACMAD clade</taxon>
        <taxon>Arundinoideae</taxon>
        <taxon>Arundineae</taxon>
        <taxon>Arundo</taxon>
    </lineage>
</organism>
<reference evidence="1" key="1">
    <citation type="submission" date="2014-09" db="EMBL/GenBank/DDBJ databases">
        <authorList>
            <person name="Magalhaes I.L.F."/>
            <person name="Oliveira U."/>
            <person name="Santos F.R."/>
            <person name="Vidigal T.H.D.A."/>
            <person name="Brescovit A.D."/>
            <person name="Santos A.J."/>
        </authorList>
    </citation>
    <scope>NUCLEOTIDE SEQUENCE</scope>
    <source>
        <tissue evidence="1">Shoot tissue taken approximately 20 cm above the soil surface</tissue>
    </source>
</reference>